<dbReference type="OrthoDB" id="432234at2759"/>
<dbReference type="GO" id="GO:0005524">
    <property type="term" value="F:ATP binding"/>
    <property type="evidence" value="ECO:0007669"/>
    <property type="project" value="UniProtKB-KW"/>
</dbReference>
<dbReference type="Gene3D" id="3.40.50.300">
    <property type="entry name" value="P-loop containing nucleotide triphosphate hydrolases"/>
    <property type="match status" value="1"/>
</dbReference>
<reference evidence="3 4" key="1">
    <citation type="journal article" date="2013" name="Curr. Biol.">
        <title>Shared signatures of parasitism and phylogenomics unite Cryptomycota and microsporidia.</title>
        <authorList>
            <person name="James T.Y."/>
            <person name="Pelin A."/>
            <person name="Bonen L."/>
            <person name="Ahrendt S."/>
            <person name="Sain D."/>
            <person name="Corradi N."/>
            <person name="Stajich J.E."/>
        </authorList>
    </citation>
    <scope>NUCLEOTIDE SEQUENCE [LARGE SCALE GENOMIC DNA]</scope>
    <source>
        <strain evidence="3 4">CSF55</strain>
    </source>
</reference>
<dbReference type="Pfam" id="PF05970">
    <property type="entry name" value="PIF1"/>
    <property type="match status" value="1"/>
</dbReference>
<organism evidence="3 4">
    <name type="scientific">Rozella allomycis (strain CSF55)</name>
    <dbReference type="NCBI Taxonomy" id="988480"/>
    <lineage>
        <taxon>Eukaryota</taxon>
        <taxon>Fungi</taxon>
        <taxon>Fungi incertae sedis</taxon>
        <taxon>Cryptomycota</taxon>
        <taxon>Cryptomycota incertae sedis</taxon>
        <taxon>Rozella</taxon>
    </lineage>
</organism>
<feature type="domain" description="DNA helicase Pif1-like DEAD-box helicase" evidence="2">
    <location>
        <begin position="278"/>
        <end position="421"/>
    </location>
</feature>
<dbReference type="PANTHER" id="PTHR47642">
    <property type="entry name" value="ATP-DEPENDENT DNA HELICASE"/>
    <property type="match status" value="1"/>
</dbReference>
<name>A0A075AWG6_ROZAC</name>
<accession>A0A075AWG6</accession>
<dbReference type="InterPro" id="IPR051055">
    <property type="entry name" value="PIF1_helicase"/>
</dbReference>
<dbReference type="GO" id="GO:0006281">
    <property type="term" value="P:DNA repair"/>
    <property type="evidence" value="ECO:0007669"/>
    <property type="project" value="UniProtKB-KW"/>
</dbReference>
<evidence type="ECO:0000256" key="1">
    <source>
        <dbReference type="RuleBase" id="RU363044"/>
    </source>
</evidence>
<dbReference type="EMBL" id="KE560949">
    <property type="protein sequence ID" value="EPZ34502.1"/>
    <property type="molecule type" value="Genomic_DNA"/>
</dbReference>
<sequence>MTPMEYFARVQKVDKNNLPHEISFDNKHPQSQTKSCTNVKNIIDDNETFLTKANKIVNNLQIPNNNRNTINFYLQQYYQNINIVQDSYDAIQKYKTGHLEIPSSRKMYTTTTTLTNTEDEEDYFTESENENLDNTENMITSENIDDEYINSLIPKKLANHIIDAEIYLNSIPSYSKDNVDIKELQILYNELKNKSFNDTINKLTTLKDNINENKNKIFTYSHISFFKYEDIWTPNFPLMQHIINQFRLEKDQILPFITFATNFEGQIKGLPIPPLTMSILGYAGTGKSHIIHALHQYFSYHNLNECFQKCAPTGTAAKNINGSTIHHLFNWNKHHTKPNTFQNHIQATCWQNINTLVVDEIYNTAATDFYKMHNCIPSYRINEVNTDIDTLFGGINLFLSGDLLQLPPVRKDPLYKNINHFKNYDTNLGELDLHTNLLNTNVSNYQKGIMLFHEVEYVFELTKNLRASTDYGNFLENYRQSIITEDHIAKLNARCLTNNEHIGFNKEPWNKAPILTPFNNIRMLINFKKLINIAELNNKSISWAIADDKCNKFNLTEEQIQSCQIQNKDKSETETEGLSTLIPLLEGTKYIITTNILTEYGISKCTPFTLLKIFYENNIPSYLEVEFDSKIKPINWNNIFTTTNDKRAIIFPIQKYIKLDYVTNNNILKTISIKRTQFPICPAYLYILQSAKSNYSKHYH</sequence>
<proteinExistence type="inferred from homology"/>
<comment type="catalytic activity">
    <reaction evidence="1">
        <text>ATP + H2O = ADP + phosphate + H(+)</text>
        <dbReference type="Rhea" id="RHEA:13065"/>
        <dbReference type="ChEBI" id="CHEBI:15377"/>
        <dbReference type="ChEBI" id="CHEBI:15378"/>
        <dbReference type="ChEBI" id="CHEBI:30616"/>
        <dbReference type="ChEBI" id="CHEBI:43474"/>
        <dbReference type="ChEBI" id="CHEBI:456216"/>
        <dbReference type="EC" id="5.6.2.3"/>
    </reaction>
</comment>
<keyword evidence="1" id="KW-0378">Hydrolase</keyword>
<dbReference type="GO" id="GO:0016887">
    <property type="term" value="F:ATP hydrolysis activity"/>
    <property type="evidence" value="ECO:0007669"/>
    <property type="project" value="RHEA"/>
</dbReference>
<comment type="similarity">
    <text evidence="1">Belongs to the helicase family.</text>
</comment>
<evidence type="ECO:0000259" key="2">
    <source>
        <dbReference type="Pfam" id="PF05970"/>
    </source>
</evidence>
<keyword evidence="1" id="KW-0067">ATP-binding</keyword>
<gene>
    <name evidence="3" type="ORF">O9G_002075</name>
</gene>
<comment type="cofactor">
    <cofactor evidence="1">
        <name>Mg(2+)</name>
        <dbReference type="ChEBI" id="CHEBI:18420"/>
    </cofactor>
</comment>
<dbReference type="EC" id="5.6.2.3" evidence="1"/>
<protein>
    <recommendedName>
        <fullName evidence="1">ATP-dependent DNA helicase</fullName>
        <ecNumber evidence="1">5.6.2.3</ecNumber>
    </recommendedName>
</protein>
<keyword evidence="1" id="KW-0233">DNA recombination</keyword>
<keyword evidence="1" id="KW-0547">Nucleotide-binding</keyword>
<evidence type="ECO:0000313" key="4">
    <source>
        <dbReference type="Proteomes" id="UP000030755"/>
    </source>
</evidence>
<keyword evidence="1" id="KW-0234">DNA repair</keyword>
<keyword evidence="1" id="KW-0227">DNA damage</keyword>
<dbReference type="Proteomes" id="UP000030755">
    <property type="component" value="Unassembled WGS sequence"/>
</dbReference>
<dbReference type="InterPro" id="IPR010285">
    <property type="entry name" value="DNA_helicase_pif1-like_DEAD"/>
</dbReference>
<keyword evidence="4" id="KW-1185">Reference proteome</keyword>
<dbReference type="AlphaFoldDB" id="A0A075AWG6"/>
<keyword evidence="1" id="KW-0347">Helicase</keyword>
<dbReference type="GO" id="GO:0006310">
    <property type="term" value="P:DNA recombination"/>
    <property type="evidence" value="ECO:0007669"/>
    <property type="project" value="UniProtKB-KW"/>
</dbReference>
<dbReference type="InterPro" id="IPR027417">
    <property type="entry name" value="P-loop_NTPase"/>
</dbReference>
<evidence type="ECO:0000313" key="3">
    <source>
        <dbReference type="EMBL" id="EPZ34502.1"/>
    </source>
</evidence>
<dbReference type="SUPFAM" id="SSF52540">
    <property type="entry name" value="P-loop containing nucleoside triphosphate hydrolases"/>
    <property type="match status" value="2"/>
</dbReference>
<dbReference type="GO" id="GO:0043139">
    <property type="term" value="F:5'-3' DNA helicase activity"/>
    <property type="evidence" value="ECO:0007669"/>
    <property type="project" value="UniProtKB-EC"/>
</dbReference>
<dbReference type="HOGENOM" id="CLU_393867_0_0_1"/>
<dbReference type="GO" id="GO:0000723">
    <property type="term" value="P:telomere maintenance"/>
    <property type="evidence" value="ECO:0007669"/>
    <property type="project" value="InterPro"/>
</dbReference>
<dbReference type="STRING" id="988480.A0A075AWG6"/>